<dbReference type="EMBL" id="KN834788">
    <property type="protein sequence ID" value="KIK57875.1"/>
    <property type="molecule type" value="Genomic_DNA"/>
</dbReference>
<protein>
    <submittedName>
        <fullName evidence="2">Uncharacterized protein</fullName>
    </submittedName>
</protein>
<dbReference type="HOGENOM" id="CLU_670951_0_0_1"/>
<evidence type="ECO:0000313" key="3">
    <source>
        <dbReference type="Proteomes" id="UP000053593"/>
    </source>
</evidence>
<proteinExistence type="predicted"/>
<name>A0A0D0B3N6_9AGAR</name>
<feature type="compositionally biased region" description="Acidic residues" evidence="1">
    <location>
        <begin position="63"/>
        <end position="81"/>
    </location>
</feature>
<sequence length="410" mass="45246">MAEHSIELATESVTGPSYHLQCIGTNSCMKQALLDIQLEDDGNTCKVYSPQPKHKRFTNTIDNTDELPDLADVSDSDDNDFQDASTNHDSDVKEDDFISNDEECQNPIYLFFEEVSADDNSTCQNGVKYFKCWHGNQKVCKITPGMQGNLNSLIGHLKPHFLAYYCMYEVLYKCNDLPTQEEIDIACGKVALTPNAAQDYLAQLESILHNIQQMFAQQTAVREEPWDQAKFEDLLSVKSTMHKTNIKVKKLFRKKKNQKATLAGNVAFTDAPDSGTALQVLSTYQLDTGPEPGVGVTSQSGTASSAQLAEQETELQVSCAKQSGLESGAVLDTFETVLGALKEVSGPFAPLWAAVGSVIECIHIYKALAKDLISHTKLMDEHLNKDDMDASEWMIIQDLANKLDGIANAK</sequence>
<organism evidence="2 3">
    <name type="scientific">Collybiopsis luxurians FD-317 M1</name>
    <dbReference type="NCBI Taxonomy" id="944289"/>
    <lineage>
        <taxon>Eukaryota</taxon>
        <taxon>Fungi</taxon>
        <taxon>Dikarya</taxon>
        <taxon>Basidiomycota</taxon>
        <taxon>Agaricomycotina</taxon>
        <taxon>Agaricomycetes</taxon>
        <taxon>Agaricomycetidae</taxon>
        <taxon>Agaricales</taxon>
        <taxon>Marasmiineae</taxon>
        <taxon>Omphalotaceae</taxon>
        <taxon>Collybiopsis</taxon>
        <taxon>Collybiopsis luxurians</taxon>
    </lineage>
</organism>
<accession>A0A0D0B3N6</accession>
<evidence type="ECO:0000313" key="2">
    <source>
        <dbReference type="EMBL" id="KIK57875.1"/>
    </source>
</evidence>
<feature type="region of interest" description="Disordered" evidence="1">
    <location>
        <begin position="56"/>
        <end position="94"/>
    </location>
</feature>
<dbReference type="Proteomes" id="UP000053593">
    <property type="component" value="Unassembled WGS sequence"/>
</dbReference>
<evidence type="ECO:0000256" key="1">
    <source>
        <dbReference type="SAM" id="MobiDB-lite"/>
    </source>
</evidence>
<gene>
    <name evidence="2" type="ORF">GYMLUDRAFT_246535</name>
</gene>
<keyword evidence="3" id="KW-1185">Reference proteome</keyword>
<dbReference type="OrthoDB" id="3259181at2759"/>
<dbReference type="AlphaFoldDB" id="A0A0D0B3N6"/>
<reference evidence="2 3" key="1">
    <citation type="submission" date="2014-04" db="EMBL/GenBank/DDBJ databases">
        <title>Evolutionary Origins and Diversification of the Mycorrhizal Mutualists.</title>
        <authorList>
            <consortium name="DOE Joint Genome Institute"/>
            <consortium name="Mycorrhizal Genomics Consortium"/>
            <person name="Kohler A."/>
            <person name="Kuo A."/>
            <person name="Nagy L.G."/>
            <person name="Floudas D."/>
            <person name="Copeland A."/>
            <person name="Barry K.W."/>
            <person name="Cichocki N."/>
            <person name="Veneault-Fourrey C."/>
            <person name="LaButti K."/>
            <person name="Lindquist E.A."/>
            <person name="Lipzen A."/>
            <person name="Lundell T."/>
            <person name="Morin E."/>
            <person name="Murat C."/>
            <person name="Riley R."/>
            <person name="Ohm R."/>
            <person name="Sun H."/>
            <person name="Tunlid A."/>
            <person name="Henrissat B."/>
            <person name="Grigoriev I.V."/>
            <person name="Hibbett D.S."/>
            <person name="Martin F."/>
        </authorList>
    </citation>
    <scope>NUCLEOTIDE SEQUENCE [LARGE SCALE GENOMIC DNA]</scope>
    <source>
        <strain evidence="2 3">FD-317 M1</strain>
    </source>
</reference>